<dbReference type="Proteomes" id="UP000490535">
    <property type="component" value="Unassembled WGS sequence"/>
</dbReference>
<name>A0A833UEY5_ACIBZ</name>
<keyword evidence="1" id="KW-0812">Transmembrane</keyword>
<sequence>MFGKYTYEIFLISGYLSLLFLVFAFLVLIFPEFFRLIPIFNRLNRKKSIWFFVIAGIFFLLCQLAIPEGFP</sequence>
<protein>
    <submittedName>
        <fullName evidence="2">Uncharacterized protein</fullName>
    </submittedName>
</protein>
<organism evidence="2 3">
    <name type="scientific">Acinetobacter bereziniae</name>
    <name type="common">Acinetobacter genomosp. 10</name>
    <dbReference type="NCBI Taxonomy" id="106648"/>
    <lineage>
        <taxon>Bacteria</taxon>
        <taxon>Pseudomonadati</taxon>
        <taxon>Pseudomonadota</taxon>
        <taxon>Gammaproteobacteria</taxon>
        <taxon>Moraxellales</taxon>
        <taxon>Moraxellaceae</taxon>
        <taxon>Acinetobacter</taxon>
    </lineage>
</organism>
<keyword evidence="1" id="KW-1133">Transmembrane helix</keyword>
<evidence type="ECO:0000256" key="1">
    <source>
        <dbReference type="SAM" id="Phobius"/>
    </source>
</evidence>
<comment type="caution">
    <text evidence="2">The sequence shown here is derived from an EMBL/GenBank/DDBJ whole genome shotgun (WGS) entry which is preliminary data.</text>
</comment>
<dbReference type="EMBL" id="WNDP01000004">
    <property type="protein sequence ID" value="KAF1027997.1"/>
    <property type="molecule type" value="Genomic_DNA"/>
</dbReference>
<reference evidence="3" key="1">
    <citation type="journal article" date="2020" name="MBio">
        <title>Horizontal gene transfer to a defensive symbiont with a reduced genome amongst a multipartite beetle microbiome.</title>
        <authorList>
            <person name="Waterworth S.C."/>
            <person name="Florez L.V."/>
            <person name="Rees E.R."/>
            <person name="Hertweck C."/>
            <person name="Kaltenpoth M."/>
            <person name="Kwan J.C."/>
        </authorList>
    </citation>
    <scope>NUCLEOTIDE SEQUENCE [LARGE SCALE GENOMIC DNA]</scope>
</reference>
<dbReference type="AlphaFoldDB" id="A0A833UEY5"/>
<feature type="transmembrane region" description="Helical" evidence="1">
    <location>
        <begin position="12"/>
        <end position="37"/>
    </location>
</feature>
<feature type="transmembrane region" description="Helical" evidence="1">
    <location>
        <begin position="49"/>
        <end position="66"/>
    </location>
</feature>
<gene>
    <name evidence="2" type="ORF">GAK29_00296</name>
</gene>
<evidence type="ECO:0000313" key="3">
    <source>
        <dbReference type="Proteomes" id="UP000490535"/>
    </source>
</evidence>
<keyword evidence="1" id="KW-0472">Membrane</keyword>
<evidence type="ECO:0000313" key="2">
    <source>
        <dbReference type="EMBL" id="KAF1027997.1"/>
    </source>
</evidence>
<proteinExistence type="predicted"/>
<accession>A0A833UEY5</accession>